<keyword evidence="1" id="KW-0223">Dioxygenase</keyword>
<keyword evidence="1" id="KW-0560">Oxidoreductase</keyword>
<comment type="caution">
    <text evidence="1">The sequence shown here is derived from an EMBL/GenBank/DDBJ whole genome shotgun (WGS) entry which is preliminary data.</text>
</comment>
<organism evidence="1 2">
    <name type="scientific">Seminavis robusta</name>
    <dbReference type="NCBI Taxonomy" id="568900"/>
    <lineage>
        <taxon>Eukaryota</taxon>
        <taxon>Sar</taxon>
        <taxon>Stramenopiles</taxon>
        <taxon>Ochrophyta</taxon>
        <taxon>Bacillariophyta</taxon>
        <taxon>Bacillariophyceae</taxon>
        <taxon>Bacillariophycidae</taxon>
        <taxon>Naviculales</taxon>
        <taxon>Naviculaceae</taxon>
        <taxon>Seminavis</taxon>
    </lineage>
</organism>
<reference evidence="1" key="1">
    <citation type="submission" date="2020-06" db="EMBL/GenBank/DDBJ databases">
        <authorList>
            <consortium name="Plant Systems Biology data submission"/>
        </authorList>
    </citation>
    <scope>NUCLEOTIDE SEQUENCE</scope>
    <source>
        <strain evidence="1">D6</strain>
    </source>
</reference>
<accession>A0A9N8DIB9</accession>
<name>A0A9N8DIB9_9STRA</name>
<evidence type="ECO:0000313" key="2">
    <source>
        <dbReference type="Proteomes" id="UP001153069"/>
    </source>
</evidence>
<dbReference type="InterPro" id="IPR008775">
    <property type="entry name" value="Phytyl_CoA_dOase-like"/>
</dbReference>
<dbReference type="GO" id="GO:0051213">
    <property type="term" value="F:dioxygenase activity"/>
    <property type="evidence" value="ECO:0007669"/>
    <property type="project" value="UniProtKB-KW"/>
</dbReference>
<dbReference type="Gene3D" id="2.60.120.620">
    <property type="entry name" value="q2cbj1_9rhob like domain"/>
    <property type="match status" value="1"/>
</dbReference>
<proteinExistence type="predicted"/>
<gene>
    <name evidence="1" type="ORF">SEMRO_104_G052870.1</name>
</gene>
<dbReference type="Pfam" id="PF05721">
    <property type="entry name" value="PhyH"/>
    <property type="match status" value="1"/>
</dbReference>
<dbReference type="OrthoDB" id="445007at2759"/>
<sequence>MTSQKKYCDKRLPCGSDDEIQAAFREDGFVVVTNVLTPNEVTAILDELWMSPRLLGRPGIERGDPSTWGSGEWPQQQSVGGRNFVNSADVFQDAASWDLTSHEKLVRLQKMLYGREDIMSANLGRWGVMRPTVDHPEWKTDESWLHWDQNPWTEPSFVRLQAIVCLTDNTEKSGGFACVPGFHRSFEQWGKEHPMGSVLVGGRKADRTYGVNQPFVLPKDDPCQQRVVRVLAPAGSVVVWDSRLPHQNFPNTDERAMRVVHYTMMKPRDEESAREHRELLEQKMVVMEVLGITGERFPAFLTETAREVHCLGTDSIDAVCDRLHVDESLREAIPLVYEAGEAEERGEVHVAIKKHQKALRLYPEIEHWYSAILR</sequence>
<dbReference type="SUPFAM" id="SSF51197">
    <property type="entry name" value="Clavaminate synthase-like"/>
    <property type="match status" value="1"/>
</dbReference>
<protein>
    <submittedName>
        <fullName evidence="1">Phytanoyl-CoA dioxygenase (PhyH)</fullName>
    </submittedName>
</protein>
<dbReference type="PANTHER" id="PTHR31630">
    <property type="entry name" value="PHYTANOYL-COA DIOXYGENASE-RELATED-RELATED"/>
    <property type="match status" value="1"/>
</dbReference>
<keyword evidence="2" id="KW-1185">Reference proteome</keyword>
<dbReference type="EMBL" id="CAICTM010000103">
    <property type="protein sequence ID" value="CAB9501284.1"/>
    <property type="molecule type" value="Genomic_DNA"/>
</dbReference>
<evidence type="ECO:0000313" key="1">
    <source>
        <dbReference type="EMBL" id="CAB9501284.1"/>
    </source>
</evidence>
<dbReference type="PANTHER" id="PTHR31630:SF6">
    <property type="entry name" value="PHYTANOYL-COA DIOXYGENASE-RELATED"/>
    <property type="match status" value="1"/>
</dbReference>
<dbReference type="Proteomes" id="UP001153069">
    <property type="component" value="Unassembled WGS sequence"/>
</dbReference>
<dbReference type="AlphaFoldDB" id="A0A9N8DIB9"/>